<name>A0A9X2KLU7_9SPHN</name>
<comment type="caution">
    <text evidence="3">The sequence shown here is derived from an EMBL/GenBank/DDBJ whole genome shotgun (WGS) entry which is preliminary data.</text>
</comment>
<dbReference type="AlphaFoldDB" id="A0A9X2KLU7"/>
<dbReference type="RefSeq" id="WP_254293146.1">
    <property type="nucleotide sequence ID" value="NZ_JAMLDX010000007.1"/>
</dbReference>
<evidence type="ECO:0000313" key="3">
    <source>
        <dbReference type="EMBL" id="MCP3730992.1"/>
    </source>
</evidence>
<evidence type="ECO:0000259" key="2">
    <source>
        <dbReference type="Pfam" id="PF09832"/>
    </source>
</evidence>
<keyword evidence="4" id="KW-1185">Reference proteome</keyword>
<dbReference type="Pfam" id="PF09832">
    <property type="entry name" value="DUF2059"/>
    <property type="match status" value="1"/>
</dbReference>
<protein>
    <submittedName>
        <fullName evidence="3">DUF2059 domain-containing protein</fullName>
    </submittedName>
</protein>
<feature type="domain" description="DUF2059" evidence="2">
    <location>
        <begin position="107"/>
        <end position="160"/>
    </location>
</feature>
<keyword evidence="1" id="KW-0732">Signal</keyword>
<evidence type="ECO:0000256" key="1">
    <source>
        <dbReference type="SAM" id="SignalP"/>
    </source>
</evidence>
<organism evidence="3 4">
    <name type="scientific">Sphingomonas tagetis</name>
    <dbReference type="NCBI Taxonomy" id="2949092"/>
    <lineage>
        <taxon>Bacteria</taxon>
        <taxon>Pseudomonadati</taxon>
        <taxon>Pseudomonadota</taxon>
        <taxon>Alphaproteobacteria</taxon>
        <taxon>Sphingomonadales</taxon>
        <taxon>Sphingomonadaceae</taxon>
        <taxon>Sphingomonas</taxon>
    </lineage>
</organism>
<dbReference type="InterPro" id="IPR018637">
    <property type="entry name" value="DUF2059"/>
</dbReference>
<evidence type="ECO:0000313" key="4">
    <source>
        <dbReference type="Proteomes" id="UP001139451"/>
    </source>
</evidence>
<dbReference type="EMBL" id="JAMLDX010000007">
    <property type="protein sequence ID" value="MCP3730992.1"/>
    <property type="molecule type" value="Genomic_DNA"/>
</dbReference>
<dbReference type="Proteomes" id="UP001139451">
    <property type="component" value="Unassembled WGS sequence"/>
</dbReference>
<reference evidence="3" key="1">
    <citation type="submission" date="2022-05" db="EMBL/GenBank/DDBJ databases">
        <title>Sphingomonas sp. strain MG17 Genome sequencing and assembly.</title>
        <authorList>
            <person name="Kim I."/>
        </authorList>
    </citation>
    <scope>NUCLEOTIDE SEQUENCE</scope>
    <source>
        <strain evidence="3">MG17</strain>
    </source>
</reference>
<feature type="chain" id="PRO_5040723931" evidence="1">
    <location>
        <begin position="22"/>
        <end position="182"/>
    </location>
</feature>
<sequence>MIRRALSVAALACAAPALAQAQPDSATLAAAERFVEVTQVVQQLEQTFVVMAPVMAQQAMAQLGSQQTTRAMFEELTKNDYARKQKLQAIFAEEFLAAMRTQMPRYKREYAREYAASFTKAELDSLNAFFGEGAGAKYIAQTPAVQTRLIAVGQRIGMEVGMVALPKAMQRAKTELDAETTK</sequence>
<feature type="signal peptide" evidence="1">
    <location>
        <begin position="1"/>
        <end position="21"/>
    </location>
</feature>
<accession>A0A9X2KLU7</accession>
<gene>
    <name evidence="3" type="ORF">M9978_11175</name>
</gene>
<proteinExistence type="predicted"/>